<proteinExistence type="inferred from homology"/>
<evidence type="ECO:0000256" key="13">
    <source>
        <dbReference type="ARBA" id="ARBA00049387"/>
    </source>
</evidence>
<dbReference type="Pfam" id="PF01794">
    <property type="entry name" value="Ferric_reduct"/>
    <property type="match status" value="1"/>
</dbReference>
<evidence type="ECO:0000256" key="9">
    <source>
        <dbReference type="ARBA" id="ARBA00023002"/>
    </source>
</evidence>
<evidence type="ECO:0000256" key="15">
    <source>
        <dbReference type="SAM" id="Phobius"/>
    </source>
</evidence>
<dbReference type="InterPro" id="IPR051267">
    <property type="entry name" value="STEAP_metalloreductase"/>
</dbReference>
<feature type="transmembrane region" description="Helical" evidence="15">
    <location>
        <begin position="215"/>
        <end position="235"/>
    </location>
</feature>
<accession>A0A6A4X0Z4</accession>
<dbReference type="OrthoDB" id="550646at2759"/>
<dbReference type="InterPro" id="IPR028939">
    <property type="entry name" value="P5C_Rdtase_cat_N"/>
</dbReference>
<comment type="similarity">
    <text evidence="4">Belongs to the STEAP family.</text>
</comment>
<evidence type="ECO:0000256" key="3">
    <source>
        <dbReference type="ARBA" id="ARBA00004337"/>
    </source>
</evidence>
<keyword evidence="19" id="KW-1185">Reference proteome</keyword>
<dbReference type="GO" id="GO:0052851">
    <property type="term" value="F:ferric-chelate reductase (NADPH) activity"/>
    <property type="evidence" value="ECO:0007669"/>
    <property type="project" value="TreeGrafter"/>
</dbReference>
<comment type="catalytic activity">
    <reaction evidence="13">
        <text>2 Fe(2+) + NADP(+) + H(+) = 2 Fe(3+) + NADPH</text>
        <dbReference type="Rhea" id="RHEA:71767"/>
        <dbReference type="ChEBI" id="CHEBI:15378"/>
        <dbReference type="ChEBI" id="CHEBI:29033"/>
        <dbReference type="ChEBI" id="CHEBI:29034"/>
        <dbReference type="ChEBI" id="CHEBI:57783"/>
        <dbReference type="ChEBI" id="CHEBI:58349"/>
    </reaction>
    <physiologicalReaction direction="right-to-left" evidence="13">
        <dbReference type="Rhea" id="RHEA:71769"/>
    </physiologicalReaction>
</comment>
<evidence type="ECO:0000256" key="6">
    <source>
        <dbReference type="ARBA" id="ARBA00022692"/>
    </source>
</evidence>
<evidence type="ECO:0000259" key="17">
    <source>
        <dbReference type="Pfam" id="PF03807"/>
    </source>
</evidence>
<feature type="transmembrane region" description="Helical" evidence="15">
    <location>
        <begin position="417"/>
        <end position="437"/>
    </location>
</feature>
<comment type="cofactor">
    <cofactor evidence="2">
        <name>FAD</name>
        <dbReference type="ChEBI" id="CHEBI:57692"/>
    </cofactor>
</comment>
<name>A0A6A4X0Z4_AMPAM</name>
<protein>
    <submittedName>
        <fullName evidence="18">Metalloreductase STEAP3</fullName>
    </submittedName>
</protein>
<evidence type="ECO:0000256" key="14">
    <source>
        <dbReference type="SAM" id="MobiDB-lite"/>
    </source>
</evidence>
<dbReference type="Gene3D" id="3.40.50.720">
    <property type="entry name" value="NAD(P)-binding Rossmann-like Domain"/>
    <property type="match status" value="1"/>
</dbReference>
<comment type="catalytic activity">
    <reaction evidence="12">
        <text>2 Cu(+) + NADP(+) + H(+) = 2 Cu(2+) + NADPH</text>
        <dbReference type="Rhea" id="RHEA:71771"/>
        <dbReference type="ChEBI" id="CHEBI:15378"/>
        <dbReference type="ChEBI" id="CHEBI:29036"/>
        <dbReference type="ChEBI" id="CHEBI:49552"/>
        <dbReference type="ChEBI" id="CHEBI:57783"/>
        <dbReference type="ChEBI" id="CHEBI:58349"/>
    </reaction>
    <physiologicalReaction direction="right-to-left" evidence="12">
        <dbReference type="Rhea" id="RHEA:71773"/>
    </physiologicalReaction>
</comment>
<evidence type="ECO:0000256" key="2">
    <source>
        <dbReference type="ARBA" id="ARBA00001974"/>
    </source>
</evidence>
<feature type="transmembrane region" description="Helical" evidence="15">
    <location>
        <begin position="449"/>
        <end position="469"/>
    </location>
</feature>
<evidence type="ECO:0000313" key="18">
    <source>
        <dbReference type="EMBL" id="KAF0308488.1"/>
    </source>
</evidence>
<evidence type="ECO:0000256" key="4">
    <source>
        <dbReference type="ARBA" id="ARBA00007729"/>
    </source>
</evidence>
<dbReference type="PANTHER" id="PTHR14239">
    <property type="entry name" value="DUDULIN-RELATED"/>
    <property type="match status" value="1"/>
</dbReference>
<evidence type="ECO:0000256" key="12">
    <source>
        <dbReference type="ARBA" id="ARBA00048958"/>
    </source>
</evidence>
<comment type="subcellular location">
    <subcellularLocation>
        <location evidence="3">Endosome membrane</location>
        <topology evidence="3">Multi-pass membrane protein</topology>
    </subcellularLocation>
</comment>
<dbReference type="InterPro" id="IPR036291">
    <property type="entry name" value="NAD(P)-bd_dom_sf"/>
</dbReference>
<evidence type="ECO:0000256" key="5">
    <source>
        <dbReference type="ARBA" id="ARBA00022496"/>
    </source>
</evidence>
<keyword evidence="9" id="KW-0560">Oxidoreductase</keyword>
<keyword evidence="5" id="KW-0406">Ion transport</keyword>
<dbReference type="AlphaFoldDB" id="A0A6A4X0Z4"/>
<feature type="domain" description="Ferric oxidoreductase" evidence="16">
    <location>
        <begin position="268"/>
        <end position="422"/>
    </location>
</feature>
<comment type="cofactor">
    <cofactor evidence="1">
        <name>heme b</name>
        <dbReference type="ChEBI" id="CHEBI:60344"/>
    </cofactor>
</comment>
<dbReference type="Proteomes" id="UP000440578">
    <property type="component" value="Unassembled WGS sequence"/>
</dbReference>
<feature type="region of interest" description="Disordered" evidence="14">
    <location>
        <begin position="1"/>
        <end position="23"/>
    </location>
</feature>
<feature type="transmembrane region" description="Helical" evidence="15">
    <location>
        <begin position="266"/>
        <end position="290"/>
    </location>
</feature>
<evidence type="ECO:0000256" key="11">
    <source>
        <dbReference type="ARBA" id="ARBA00023136"/>
    </source>
</evidence>
<dbReference type="GO" id="GO:0010008">
    <property type="term" value="C:endosome membrane"/>
    <property type="evidence" value="ECO:0007669"/>
    <property type="project" value="UniProtKB-SubCell"/>
</dbReference>
<gene>
    <name evidence="18" type="primary">Steap3_1</name>
    <name evidence="18" type="ORF">FJT64_020285</name>
</gene>
<dbReference type="GO" id="GO:0006826">
    <property type="term" value="P:iron ion transport"/>
    <property type="evidence" value="ECO:0007669"/>
    <property type="project" value="UniProtKB-KW"/>
</dbReference>
<keyword evidence="5" id="KW-0410">Iron transport</keyword>
<feature type="domain" description="Pyrroline-5-carboxylate reductase catalytic N-terminal" evidence="17">
    <location>
        <begin position="31"/>
        <end position="118"/>
    </location>
</feature>
<keyword evidence="7" id="KW-0967">Endosome</keyword>
<feature type="transmembrane region" description="Helical" evidence="15">
    <location>
        <begin position="376"/>
        <end position="396"/>
    </location>
</feature>
<dbReference type="InterPro" id="IPR013130">
    <property type="entry name" value="Fe3_Rdtase_TM_dom"/>
</dbReference>
<comment type="caution">
    <text evidence="18">The sequence shown here is derived from an EMBL/GenBank/DDBJ whole genome shotgun (WGS) entry which is preliminary data.</text>
</comment>
<feature type="transmembrane region" description="Helical" evidence="15">
    <location>
        <begin position="311"/>
        <end position="331"/>
    </location>
</feature>
<dbReference type="PANTHER" id="PTHR14239:SF0">
    <property type="entry name" value="F420-DEPENDENT NADP REDUCTASE"/>
    <property type="match status" value="1"/>
</dbReference>
<reference evidence="18 19" key="1">
    <citation type="submission" date="2019-07" db="EMBL/GenBank/DDBJ databases">
        <title>Draft genome assembly of a fouling barnacle, Amphibalanus amphitrite (Darwin, 1854): The first reference genome for Thecostraca.</title>
        <authorList>
            <person name="Kim W."/>
        </authorList>
    </citation>
    <scope>NUCLEOTIDE SEQUENCE [LARGE SCALE GENOMIC DNA]</scope>
    <source>
        <strain evidence="18">SNU_AA5</strain>
        <tissue evidence="18">Soma without cirri and trophi</tissue>
    </source>
</reference>
<organism evidence="18 19">
    <name type="scientific">Amphibalanus amphitrite</name>
    <name type="common">Striped barnacle</name>
    <name type="synonym">Balanus amphitrite</name>
    <dbReference type="NCBI Taxonomy" id="1232801"/>
    <lineage>
        <taxon>Eukaryota</taxon>
        <taxon>Metazoa</taxon>
        <taxon>Ecdysozoa</taxon>
        <taxon>Arthropoda</taxon>
        <taxon>Crustacea</taxon>
        <taxon>Multicrustacea</taxon>
        <taxon>Cirripedia</taxon>
        <taxon>Thoracica</taxon>
        <taxon>Thoracicalcarea</taxon>
        <taxon>Balanomorpha</taxon>
        <taxon>Balanoidea</taxon>
        <taxon>Balanidae</taxon>
        <taxon>Amphibalaninae</taxon>
        <taxon>Amphibalanus</taxon>
    </lineage>
</organism>
<keyword evidence="5" id="KW-0408">Iron</keyword>
<evidence type="ECO:0000256" key="7">
    <source>
        <dbReference type="ARBA" id="ARBA00022753"/>
    </source>
</evidence>
<dbReference type="SUPFAM" id="SSF51735">
    <property type="entry name" value="NAD(P)-binding Rossmann-fold domains"/>
    <property type="match status" value="1"/>
</dbReference>
<dbReference type="EMBL" id="VIIS01000482">
    <property type="protein sequence ID" value="KAF0308488.1"/>
    <property type="molecule type" value="Genomic_DNA"/>
</dbReference>
<keyword evidence="11 15" id="KW-0472">Membrane</keyword>
<keyword evidence="8 15" id="KW-1133">Transmembrane helix</keyword>
<evidence type="ECO:0000256" key="10">
    <source>
        <dbReference type="ARBA" id="ARBA00023008"/>
    </source>
</evidence>
<keyword evidence="6 15" id="KW-0812">Transmembrane</keyword>
<dbReference type="GO" id="GO:0005886">
    <property type="term" value="C:plasma membrane"/>
    <property type="evidence" value="ECO:0007669"/>
    <property type="project" value="TreeGrafter"/>
</dbReference>
<evidence type="ECO:0000256" key="8">
    <source>
        <dbReference type="ARBA" id="ARBA00022989"/>
    </source>
</evidence>
<keyword evidence="10" id="KW-0186">Copper</keyword>
<dbReference type="GO" id="GO:0008823">
    <property type="term" value="F:cupric reductase (NADH) activity"/>
    <property type="evidence" value="ECO:0007669"/>
    <property type="project" value="TreeGrafter"/>
</dbReference>
<dbReference type="Pfam" id="PF03807">
    <property type="entry name" value="F420_oxidored"/>
    <property type="match status" value="1"/>
</dbReference>
<dbReference type="GO" id="GO:0015677">
    <property type="term" value="P:copper ion import"/>
    <property type="evidence" value="ECO:0007669"/>
    <property type="project" value="TreeGrafter"/>
</dbReference>
<keyword evidence="5" id="KW-0813">Transport</keyword>
<sequence length="489" mass="54169">MPTNYSFTAETGEPDSVEMTGPAADSGGRRLCVLGTGDFGRAIAKRAVTCGYSVTMGARSKDKRPDMLKLIEATGAKLKTQLDAIASAEMVVVAISSSFYDSLPLQALSNKVLIDVSNSNTGSGRTPSLRSNAERLQELVPSAIVVKSFNLLSAYLLESGGIQGSKELPVATDSDRGRQMVTALIRDLGFSPVDMGPLRMARDIERMPLEFFTDWRGAATVVGTIFIVFYIFNVFKFQFCKNLTVNKTWQWEPFKDLLMTTFNRNLAVVALTVLGAIYLPGVIAGYIQLYRGTKYSRFPGWLDRWLRMRKQMGLLMLAMGAVHGCISLGIYHPHHQYDWLFGAPKIIRTEVQVNGTYFETQPVDIWYHRPNWRGELFLTTGALSLCLVAILGIGSLPSVTARLTWREFTFIQSKLGWSALLVASVHDAVLGWKFMLVTYNCYMPTGLQMALYLPTLCVVGKAILLLPPLNRRLMKIRSGWVDTAAVSPA</sequence>
<evidence type="ECO:0000313" key="19">
    <source>
        <dbReference type="Proteomes" id="UP000440578"/>
    </source>
</evidence>
<evidence type="ECO:0000256" key="1">
    <source>
        <dbReference type="ARBA" id="ARBA00001970"/>
    </source>
</evidence>
<evidence type="ECO:0000259" key="16">
    <source>
        <dbReference type="Pfam" id="PF01794"/>
    </source>
</evidence>